<keyword evidence="1" id="KW-0175">Coiled coil</keyword>
<feature type="domain" description="D-alanyl-D-alanine carboxypeptidase-like core" evidence="4">
    <location>
        <begin position="341"/>
        <end position="450"/>
    </location>
</feature>
<dbReference type="InterPro" id="IPR052179">
    <property type="entry name" value="DD-CPase-like"/>
</dbReference>
<keyword evidence="6" id="KW-1185">Reference proteome</keyword>
<feature type="coiled-coil region" evidence="1">
    <location>
        <begin position="265"/>
        <end position="292"/>
    </location>
</feature>
<feature type="chain" id="PRO_5045443876" evidence="3">
    <location>
        <begin position="34"/>
        <end position="451"/>
    </location>
</feature>
<dbReference type="RefSeq" id="WP_214158333.1">
    <property type="nucleotide sequence ID" value="NZ_JAHBAY010000010.1"/>
</dbReference>
<dbReference type="PANTHER" id="PTHR34385:SF1">
    <property type="entry name" value="PEPTIDOGLYCAN L-ALANYL-D-GLUTAMATE ENDOPEPTIDASE CWLK"/>
    <property type="match status" value="1"/>
</dbReference>
<evidence type="ECO:0000259" key="4">
    <source>
        <dbReference type="Pfam" id="PF02557"/>
    </source>
</evidence>
<sequence length="451" mass="47304">MGSRKRRAGRLLGVCGGLALTLGCVLSTPSTLAPGAAPIAALRAADPADQGAPASRGASGDRTDAGGPAGAGAPAVEQEPTRAELDAQARETKRLRAQARSQAGDVRDAEQDTRAAARLAGQALEDYTVSLHALRSAQDEEERRDAALTTATRAAGQARARVTRWARQAYEGGSGLNASPMLNTLLGTNGAAPAGGGLDVTLRTMRRIGENRSADLRAGRDAQDRAERAAADAAIATRTANRAAVAADRARTAADAAVTRQRRILDDAQAALDSTSRQADQAQKEERRLRAALQARRTRETGGNQVTGQTGTCAGADDIARYPNGNIPLAALCPLASAPGHYLRADAAHAFDRLSAAYAEHFGTPICVTDSYRDRATQVRLYATKPGLAARPGTSNHGWGTATDLCGGVQNFGTPEHEWLFANAPVFGWFHPAWAQPDGSRPEAWHWEFGG</sequence>
<comment type="caution">
    <text evidence="5">The sequence shown here is derived from an EMBL/GenBank/DDBJ whole genome shotgun (WGS) entry which is preliminary data.</text>
</comment>
<organism evidence="5 6">
    <name type="scientific">Kineosporia corallincola</name>
    <dbReference type="NCBI Taxonomy" id="2835133"/>
    <lineage>
        <taxon>Bacteria</taxon>
        <taxon>Bacillati</taxon>
        <taxon>Actinomycetota</taxon>
        <taxon>Actinomycetes</taxon>
        <taxon>Kineosporiales</taxon>
        <taxon>Kineosporiaceae</taxon>
        <taxon>Kineosporia</taxon>
    </lineage>
</organism>
<dbReference type="Gene3D" id="3.30.1380.10">
    <property type="match status" value="1"/>
</dbReference>
<dbReference type="CDD" id="cd14814">
    <property type="entry name" value="Peptidase_M15"/>
    <property type="match status" value="1"/>
</dbReference>
<dbReference type="EMBL" id="JAHBAY010000010">
    <property type="protein sequence ID" value="MBT0771974.1"/>
    <property type="molecule type" value="Genomic_DNA"/>
</dbReference>
<gene>
    <name evidence="5" type="ORF">KIH74_23735</name>
</gene>
<dbReference type="Pfam" id="PF02557">
    <property type="entry name" value="VanY"/>
    <property type="match status" value="1"/>
</dbReference>
<accession>A0ABS5TNK9</accession>
<evidence type="ECO:0000256" key="1">
    <source>
        <dbReference type="SAM" id="Coils"/>
    </source>
</evidence>
<dbReference type="Proteomes" id="UP001197247">
    <property type="component" value="Unassembled WGS sequence"/>
</dbReference>
<dbReference type="InterPro" id="IPR003709">
    <property type="entry name" value="VanY-like_core_dom"/>
</dbReference>
<dbReference type="SUPFAM" id="SSF55166">
    <property type="entry name" value="Hedgehog/DD-peptidase"/>
    <property type="match status" value="1"/>
</dbReference>
<feature type="compositionally biased region" description="Basic and acidic residues" evidence="2">
    <location>
        <begin position="79"/>
        <end position="94"/>
    </location>
</feature>
<dbReference type="InterPro" id="IPR009045">
    <property type="entry name" value="Zn_M74/Hedgehog-like"/>
</dbReference>
<evidence type="ECO:0000256" key="2">
    <source>
        <dbReference type="SAM" id="MobiDB-lite"/>
    </source>
</evidence>
<evidence type="ECO:0000313" key="6">
    <source>
        <dbReference type="Proteomes" id="UP001197247"/>
    </source>
</evidence>
<proteinExistence type="predicted"/>
<evidence type="ECO:0000313" key="5">
    <source>
        <dbReference type="EMBL" id="MBT0771974.1"/>
    </source>
</evidence>
<protein>
    <submittedName>
        <fullName evidence="5">M15 family metallopeptidase</fullName>
    </submittedName>
</protein>
<feature type="region of interest" description="Disordered" evidence="2">
    <location>
        <begin position="47"/>
        <end position="111"/>
    </location>
</feature>
<feature type="signal peptide" evidence="3">
    <location>
        <begin position="1"/>
        <end position="33"/>
    </location>
</feature>
<dbReference type="PROSITE" id="PS51257">
    <property type="entry name" value="PROKAR_LIPOPROTEIN"/>
    <property type="match status" value="1"/>
</dbReference>
<evidence type="ECO:0000256" key="3">
    <source>
        <dbReference type="SAM" id="SignalP"/>
    </source>
</evidence>
<keyword evidence="3" id="KW-0732">Signal</keyword>
<reference evidence="5 6" key="1">
    <citation type="submission" date="2021-05" db="EMBL/GenBank/DDBJ databases">
        <title>Kineosporia and Streptomyces sp. nov. two new marine actinobacteria isolated from Coral.</title>
        <authorList>
            <person name="Buangrab K."/>
            <person name="Sutthacheep M."/>
            <person name="Yeemin T."/>
            <person name="Harunari E."/>
            <person name="Igarashi Y."/>
            <person name="Kanchanasin P."/>
            <person name="Tanasupawat S."/>
            <person name="Phongsopitanun W."/>
        </authorList>
    </citation>
    <scope>NUCLEOTIDE SEQUENCE [LARGE SCALE GENOMIC DNA]</scope>
    <source>
        <strain evidence="5 6">J2-2</strain>
    </source>
</reference>
<dbReference type="PANTHER" id="PTHR34385">
    <property type="entry name" value="D-ALANYL-D-ALANINE CARBOXYPEPTIDASE"/>
    <property type="match status" value="1"/>
</dbReference>
<name>A0ABS5TNK9_9ACTN</name>